<dbReference type="STRING" id="1404245.CGLY_11260"/>
<dbReference type="AlphaFoldDB" id="X5DVL3"/>
<evidence type="ECO:0000256" key="1">
    <source>
        <dbReference type="SAM" id="MobiDB-lite"/>
    </source>
</evidence>
<organism evidence="3 4">
    <name type="scientific">Corynebacterium glyciniphilum AJ 3170</name>
    <dbReference type="NCBI Taxonomy" id="1404245"/>
    <lineage>
        <taxon>Bacteria</taxon>
        <taxon>Bacillati</taxon>
        <taxon>Actinomycetota</taxon>
        <taxon>Actinomycetes</taxon>
        <taxon>Mycobacteriales</taxon>
        <taxon>Corynebacteriaceae</taxon>
        <taxon>Corynebacterium</taxon>
    </lineage>
</organism>
<feature type="region of interest" description="Disordered" evidence="1">
    <location>
        <begin position="42"/>
        <end position="98"/>
    </location>
</feature>
<dbReference type="HOGENOM" id="CLU_161326_0_0_11"/>
<feature type="compositionally biased region" description="Low complexity" evidence="1">
    <location>
        <begin position="42"/>
        <end position="52"/>
    </location>
</feature>
<evidence type="ECO:0000256" key="2">
    <source>
        <dbReference type="SAM" id="SignalP"/>
    </source>
</evidence>
<feature type="compositionally biased region" description="Low complexity" evidence="1">
    <location>
        <begin position="75"/>
        <end position="89"/>
    </location>
</feature>
<dbReference type="PROSITE" id="PS51257">
    <property type="entry name" value="PROKAR_LIPOPROTEIN"/>
    <property type="match status" value="1"/>
</dbReference>
<dbReference type="KEGG" id="cgy:CGLY_11260"/>
<proteinExistence type="predicted"/>
<accession>X5DVL3</accession>
<evidence type="ECO:0000313" key="4">
    <source>
        <dbReference type="Proteomes" id="UP000023703"/>
    </source>
</evidence>
<evidence type="ECO:0000313" key="3">
    <source>
        <dbReference type="EMBL" id="AHW64697.1"/>
    </source>
</evidence>
<feature type="signal peptide" evidence="2">
    <location>
        <begin position="1"/>
        <end position="23"/>
    </location>
</feature>
<keyword evidence="4" id="KW-1185">Reference proteome</keyword>
<dbReference type="EMBL" id="CP006842">
    <property type="protein sequence ID" value="AHW64697.1"/>
    <property type="molecule type" value="Genomic_DNA"/>
</dbReference>
<dbReference type="eggNOG" id="COG1840">
    <property type="taxonomic scope" value="Bacteria"/>
</dbReference>
<feature type="chain" id="PRO_5038440122" evidence="2">
    <location>
        <begin position="24"/>
        <end position="157"/>
    </location>
</feature>
<keyword evidence="2" id="KW-0732">Signal</keyword>
<name>X5DVL3_9CORY</name>
<sequence>MTFRKLTCFAVVIGGAVALTACGGETEAEVAAPSTITLTVTTTVDHTTTVTETPEDEPEPTQASREIPEPAPTNTRASGSSSTTFGAGTQLVGSDVQPGTYRNTATDGCYWERLSGTSGDFEDIITNGFSEGQSYVTIAPTDIAFNSSFCGTWELVE</sequence>
<protein>
    <submittedName>
        <fullName evidence="3">Putative secreted protein</fullName>
    </submittedName>
</protein>
<reference evidence="3 4" key="1">
    <citation type="journal article" date="2015" name="Int. J. Syst. Evol. Microbiol.">
        <title>Revisiting Corynebacterium glyciniphilum (ex Kubota et al., 1972) sp. nov., nom. rev., isolated from putrefied banana.</title>
        <authorList>
            <person name="Al-Dilaimi A."/>
            <person name="Bednarz H."/>
            <person name="Lomker A."/>
            <person name="Niehaus K."/>
            <person name="Kalinowski J."/>
            <person name="Ruckert C."/>
        </authorList>
    </citation>
    <scope>NUCLEOTIDE SEQUENCE [LARGE SCALE GENOMIC DNA]</scope>
    <source>
        <strain evidence="3">AJ 3170</strain>
    </source>
</reference>
<dbReference type="RefSeq" id="WP_052540098.1">
    <property type="nucleotide sequence ID" value="NZ_CP006842.1"/>
</dbReference>
<dbReference type="OrthoDB" id="166978at2"/>
<dbReference type="Proteomes" id="UP000023703">
    <property type="component" value="Chromosome"/>
</dbReference>
<gene>
    <name evidence="3" type="ORF">CGLY_11260</name>
</gene>